<dbReference type="PANTHER" id="PTHR47514">
    <property type="entry name" value="TRANSKETOLASE N-TERMINAL SECTION-RELATED"/>
    <property type="match status" value="1"/>
</dbReference>
<evidence type="ECO:0000256" key="1">
    <source>
        <dbReference type="ARBA" id="ARBA00001964"/>
    </source>
</evidence>
<evidence type="ECO:0000313" key="6">
    <source>
        <dbReference type="Proteomes" id="UP000598271"/>
    </source>
</evidence>
<feature type="domain" description="Transketolase N-terminal" evidence="4">
    <location>
        <begin position="25"/>
        <end position="258"/>
    </location>
</feature>
<organism evidence="5 6">
    <name type="scientific">Persicitalea jodogahamensis</name>
    <dbReference type="NCBI Taxonomy" id="402147"/>
    <lineage>
        <taxon>Bacteria</taxon>
        <taxon>Pseudomonadati</taxon>
        <taxon>Bacteroidota</taxon>
        <taxon>Cytophagia</taxon>
        <taxon>Cytophagales</taxon>
        <taxon>Spirosomataceae</taxon>
        <taxon>Persicitalea</taxon>
    </lineage>
</organism>
<dbReference type="SUPFAM" id="SSF52518">
    <property type="entry name" value="Thiamin diphosphate-binding fold (THDP-binding)"/>
    <property type="match status" value="1"/>
</dbReference>
<evidence type="ECO:0000256" key="3">
    <source>
        <dbReference type="ARBA" id="ARBA00023052"/>
    </source>
</evidence>
<sequence>MTHPVHPETSDPALLSGQLRLKILSLYNQAHAGHIGCSLSCIDLMIGVLILNKKPSDTFLLSKGHAAASLYACLNHLGEISNEDLETYYKDGTSLPAHPAPGQYPGIPFATGSLGHGLPIAAGIAHAAKLLGEDSYAYALLSDGETNEGTTWEAAHFALQHKLDNLFMYVDKNGLQGFGTTAEVLGDTADPAKWRAIGFETIEIDGHDIAEIDRTLNELKTHKNGLPKAIIAHTVKGKGVSYMEDKLEWHYLPMNPEQYEMATREISDKYLSPAIHA</sequence>
<evidence type="ECO:0000256" key="2">
    <source>
        <dbReference type="ARBA" id="ARBA00007131"/>
    </source>
</evidence>
<evidence type="ECO:0000313" key="5">
    <source>
        <dbReference type="EMBL" id="GHB81377.1"/>
    </source>
</evidence>
<gene>
    <name evidence="5" type="ORF">GCM10007390_40270</name>
</gene>
<dbReference type="RefSeq" id="WP_189566574.1">
    <property type="nucleotide sequence ID" value="NZ_BMXF01000004.1"/>
</dbReference>
<dbReference type="Pfam" id="PF00456">
    <property type="entry name" value="Transketolase_N"/>
    <property type="match status" value="1"/>
</dbReference>
<dbReference type="InterPro" id="IPR005474">
    <property type="entry name" value="Transketolase_N"/>
</dbReference>
<dbReference type="InterPro" id="IPR029061">
    <property type="entry name" value="THDP-binding"/>
</dbReference>
<keyword evidence="6" id="KW-1185">Reference proteome</keyword>
<dbReference type="PANTHER" id="PTHR47514:SF1">
    <property type="entry name" value="TRANSKETOLASE N-TERMINAL SECTION-RELATED"/>
    <property type="match status" value="1"/>
</dbReference>
<comment type="similarity">
    <text evidence="2">Belongs to the transketolase family.</text>
</comment>
<dbReference type="AlphaFoldDB" id="A0A8J3D6G3"/>
<keyword evidence="3" id="KW-0786">Thiamine pyrophosphate</keyword>
<proteinExistence type="inferred from homology"/>
<comment type="cofactor">
    <cofactor evidence="1">
        <name>thiamine diphosphate</name>
        <dbReference type="ChEBI" id="CHEBI:58937"/>
    </cofactor>
</comment>
<protein>
    <submittedName>
        <fullName evidence="5">Transketolase</fullName>
    </submittedName>
</protein>
<dbReference type="CDD" id="cd02012">
    <property type="entry name" value="TPP_TK"/>
    <property type="match status" value="1"/>
</dbReference>
<reference evidence="5 6" key="1">
    <citation type="journal article" date="2014" name="Int. J. Syst. Evol. Microbiol.">
        <title>Complete genome sequence of Corynebacterium casei LMG S-19264T (=DSM 44701T), isolated from a smear-ripened cheese.</title>
        <authorList>
            <consortium name="US DOE Joint Genome Institute (JGI-PGF)"/>
            <person name="Walter F."/>
            <person name="Albersmeier A."/>
            <person name="Kalinowski J."/>
            <person name="Ruckert C."/>
        </authorList>
    </citation>
    <scope>NUCLEOTIDE SEQUENCE [LARGE SCALE GENOMIC DNA]</scope>
    <source>
        <strain evidence="5 6">KCTC 12866</strain>
    </source>
</reference>
<dbReference type="Gene3D" id="3.40.50.970">
    <property type="match status" value="1"/>
</dbReference>
<dbReference type="Proteomes" id="UP000598271">
    <property type="component" value="Unassembled WGS sequence"/>
</dbReference>
<comment type="caution">
    <text evidence="5">The sequence shown here is derived from an EMBL/GenBank/DDBJ whole genome shotgun (WGS) entry which is preliminary data.</text>
</comment>
<dbReference type="EMBL" id="BMXF01000004">
    <property type="protein sequence ID" value="GHB81377.1"/>
    <property type="molecule type" value="Genomic_DNA"/>
</dbReference>
<name>A0A8J3D6G3_9BACT</name>
<accession>A0A8J3D6G3</accession>
<evidence type="ECO:0000259" key="4">
    <source>
        <dbReference type="Pfam" id="PF00456"/>
    </source>
</evidence>